<keyword evidence="2" id="KW-1185">Reference proteome</keyword>
<sequence>MPGDPIVYDEPPLSAFGLPDRVDPYAGVPDTVVHDVFRDTAGFLIAECARLALLATSEPERERWRARSIEVLDQRRYVAADDRAELRRHIERWQAEIDELRER</sequence>
<dbReference type="Proteomes" id="UP001596540">
    <property type="component" value="Unassembled WGS sequence"/>
</dbReference>
<comment type="caution">
    <text evidence="1">The sequence shown here is derived from an EMBL/GenBank/DDBJ whole genome shotgun (WGS) entry which is preliminary data.</text>
</comment>
<name>A0ABW2KFZ1_9ACTN</name>
<protein>
    <submittedName>
        <fullName evidence="1">Uncharacterized protein</fullName>
    </submittedName>
</protein>
<proteinExistence type="predicted"/>
<organism evidence="1 2">
    <name type="scientific">Marinactinospora rubrisoli</name>
    <dbReference type="NCBI Taxonomy" id="2715399"/>
    <lineage>
        <taxon>Bacteria</taxon>
        <taxon>Bacillati</taxon>
        <taxon>Actinomycetota</taxon>
        <taxon>Actinomycetes</taxon>
        <taxon>Streptosporangiales</taxon>
        <taxon>Nocardiopsidaceae</taxon>
        <taxon>Marinactinospora</taxon>
    </lineage>
</organism>
<gene>
    <name evidence="1" type="ORF">ACFQRF_09735</name>
</gene>
<dbReference type="RefSeq" id="WP_379870627.1">
    <property type="nucleotide sequence ID" value="NZ_JBHTBH010000004.1"/>
</dbReference>
<evidence type="ECO:0000313" key="2">
    <source>
        <dbReference type="Proteomes" id="UP001596540"/>
    </source>
</evidence>
<dbReference type="EMBL" id="JBHTBH010000004">
    <property type="protein sequence ID" value="MFC7328020.1"/>
    <property type="molecule type" value="Genomic_DNA"/>
</dbReference>
<evidence type="ECO:0000313" key="1">
    <source>
        <dbReference type="EMBL" id="MFC7328020.1"/>
    </source>
</evidence>
<reference evidence="2" key="1">
    <citation type="journal article" date="2019" name="Int. J. Syst. Evol. Microbiol.">
        <title>The Global Catalogue of Microorganisms (GCM) 10K type strain sequencing project: providing services to taxonomists for standard genome sequencing and annotation.</title>
        <authorList>
            <consortium name="The Broad Institute Genomics Platform"/>
            <consortium name="The Broad Institute Genome Sequencing Center for Infectious Disease"/>
            <person name="Wu L."/>
            <person name="Ma J."/>
        </authorList>
    </citation>
    <scope>NUCLEOTIDE SEQUENCE [LARGE SCALE GENOMIC DNA]</scope>
    <source>
        <strain evidence="2">CGMCC 4.7382</strain>
    </source>
</reference>
<accession>A0ABW2KFZ1</accession>